<dbReference type="Pfam" id="PF13354">
    <property type="entry name" value="Beta-lactamase2"/>
    <property type="match status" value="1"/>
</dbReference>
<dbReference type="AlphaFoldDB" id="A0A6M0CE21"/>
<comment type="caution">
    <text evidence="2">The sequence shown here is derived from an EMBL/GenBank/DDBJ whole genome shotgun (WGS) entry which is preliminary data.</text>
</comment>
<sequence>MSRLTILFAILFMVSCKKDQTPIEKILDADNPILKKVMNDLEGHEVQILYTQIDRDSVGKPYFTDHSFQLDNNQYFYPASTVKMPIAFLALEKLKAMQQNNINVNRNTPYQFEGDSIQHTISKDIIEIFAVSDNAAFNRLYEFLGRDYINQKMEEKGLVPSRLAHRLSIPNSAKNETKTMMFFIGDSLAHRQESIKNQVVMPIAITKVSKGKGYKEGGKLIEKPMDFSEKNYYSLSAMHNSMKQLVIPNLFDEQKRFDISKVDREFLIVAMSTLPKDVKFKKYDPETYYDSYVKFFMYGDKKDPIPANVSVYNKVGYAYGYLTDCAYITDYENKIAFILTATIHVNENQIFNDDTYEYDEVGIPFLAELGRQVYQYELNRKTQDQ</sequence>
<keyword evidence="3" id="KW-1185">Reference proteome</keyword>
<evidence type="ECO:0000313" key="2">
    <source>
        <dbReference type="EMBL" id="NER15971.1"/>
    </source>
</evidence>
<dbReference type="InterPro" id="IPR012338">
    <property type="entry name" value="Beta-lactam/transpept-like"/>
</dbReference>
<evidence type="ECO:0000313" key="3">
    <source>
        <dbReference type="Proteomes" id="UP000474296"/>
    </source>
</evidence>
<accession>A0A6M0CE21</accession>
<dbReference type="GO" id="GO:0030655">
    <property type="term" value="P:beta-lactam antibiotic catabolic process"/>
    <property type="evidence" value="ECO:0007669"/>
    <property type="project" value="InterPro"/>
</dbReference>
<dbReference type="SUPFAM" id="SSF56601">
    <property type="entry name" value="beta-lactamase/transpeptidase-like"/>
    <property type="match status" value="1"/>
</dbReference>
<gene>
    <name evidence="2" type="ORF">GWK10_02055</name>
</gene>
<protein>
    <recommendedName>
        <fullName evidence="1">Beta-lactamase class A catalytic domain-containing protein</fullName>
    </recommendedName>
</protein>
<reference evidence="2 3" key="1">
    <citation type="submission" date="2020-01" db="EMBL/GenBank/DDBJ databases">
        <title>Spongiivirga citrea KCTC 32990T.</title>
        <authorList>
            <person name="Wang G."/>
        </authorList>
    </citation>
    <scope>NUCLEOTIDE SEQUENCE [LARGE SCALE GENOMIC DNA]</scope>
    <source>
        <strain evidence="2 3">KCTC 32990</strain>
    </source>
</reference>
<feature type="domain" description="Beta-lactamase class A catalytic" evidence="1">
    <location>
        <begin position="64"/>
        <end position="331"/>
    </location>
</feature>
<dbReference type="Gene3D" id="3.40.710.10">
    <property type="entry name" value="DD-peptidase/beta-lactamase superfamily"/>
    <property type="match status" value="1"/>
</dbReference>
<dbReference type="EMBL" id="JAABOQ010000001">
    <property type="protein sequence ID" value="NER15971.1"/>
    <property type="molecule type" value="Genomic_DNA"/>
</dbReference>
<dbReference type="PROSITE" id="PS51257">
    <property type="entry name" value="PROKAR_LIPOPROTEIN"/>
    <property type="match status" value="1"/>
</dbReference>
<dbReference type="InterPro" id="IPR045155">
    <property type="entry name" value="Beta-lactam_cat"/>
</dbReference>
<dbReference type="GO" id="GO:0008800">
    <property type="term" value="F:beta-lactamase activity"/>
    <property type="evidence" value="ECO:0007669"/>
    <property type="project" value="InterPro"/>
</dbReference>
<dbReference type="Proteomes" id="UP000474296">
    <property type="component" value="Unassembled WGS sequence"/>
</dbReference>
<proteinExistence type="predicted"/>
<name>A0A6M0CE21_9FLAO</name>
<dbReference type="RefSeq" id="WP_164029232.1">
    <property type="nucleotide sequence ID" value="NZ_JAABOQ010000001.1"/>
</dbReference>
<organism evidence="2 3">
    <name type="scientific">Spongiivirga citrea</name>
    <dbReference type="NCBI Taxonomy" id="1481457"/>
    <lineage>
        <taxon>Bacteria</taxon>
        <taxon>Pseudomonadati</taxon>
        <taxon>Bacteroidota</taxon>
        <taxon>Flavobacteriia</taxon>
        <taxon>Flavobacteriales</taxon>
        <taxon>Flavobacteriaceae</taxon>
        <taxon>Spongiivirga</taxon>
    </lineage>
</organism>
<evidence type="ECO:0000259" key="1">
    <source>
        <dbReference type="Pfam" id="PF13354"/>
    </source>
</evidence>